<name>A0A7R9F0R9_9NEOP</name>
<organism evidence="2">
    <name type="scientific">Timema bartmani</name>
    <dbReference type="NCBI Taxonomy" id="61472"/>
    <lineage>
        <taxon>Eukaryota</taxon>
        <taxon>Metazoa</taxon>
        <taxon>Ecdysozoa</taxon>
        <taxon>Arthropoda</taxon>
        <taxon>Hexapoda</taxon>
        <taxon>Insecta</taxon>
        <taxon>Pterygota</taxon>
        <taxon>Neoptera</taxon>
        <taxon>Polyneoptera</taxon>
        <taxon>Phasmatodea</taxon>
        <taxon>Timematodea</taxon>
        <taxon>Timematoidea</taxon>
        <taxon>Timematidae</taxon>
        <taxon>Timema</taxon>
    </lineage>
</organism>
<accession>A0A7R9F0R9</accession>
<proteinExistence type="predicted"/>
<feature type="compositionally biased region" description="Polar residues" evidence="1">
    <location>
        <begin position="19"/>
        <end position="29"/>
    </location>
</feature>
<dbReference type="EMBL" id="OD566766">
    <property type="protein sequence ID" value="CAD7444611.1"/>
    <property type="molecule type" value="Genomic_DNA"/>
</dbReference>
<reference evidence="2" key="1">
    <citation type="submission" date="2020-11" db="EMBL/GenBank/DDBJ databases">
        <authorList>
            <person name="Tran Van P."/>
        </authorList>
    </citation>
    <scope>NUCLEOTIDE SEQUENCE</scope>
</reference>
<feature type="region of interest" description="Disordered" evidence="1">
    <location>
        <begin position="1"/>
        <end position="29"/>
    </location>
</feature>
<sequence>MEGNLGQHRARDKAFKDTQGVSSSKARVQSSTVLCKLPSPICAAARLEKSAGNVLPSLMAWL</sequence>
<evidence type="ECO:0000313" key="2">
    <source>
        <dbReference type="EMBL" id="CAD7444611.1"/>
    </source>
</evidence>
<protein>
    <submittedName>
        <fullName evidence="2">Uncharacterized protein</fullName>
    </submittedName>
</protein>
<gene>
    <name evidence="2" type="ORF">TBIB3V08_LOCUS6985</name>
</gene>
<evidence type="ECO:0000256" key="1">
    <source>
        <dbReference type="SAM" id="MobiDB-lite"/>
    </source>
</evidence>
<dbReference type="AlphaFoldDB" id="A0A7R9F0R9"/>